<evidence type="ECO:0000256" key="2">
    <source>
        <dbReference type="ARBA" id="ARBA00022771"/>
    </source>
</evidence>
<keyword evidence="1" id="KW-0479">Metal-binding</keyword>
<keyword evidence="2" id="KW-0863">Zinc-finger</keyword>
<dbReference type="Pfam" id="PF00097">
    <property type="entry name" value="zf-C3HC4"/>
    <property type="match status" value="1"/>
</dbReference>
<feature type="domain" description="RING-type" evidence="4">
    <location>
        <begin position="22"/>
        <end position="68"/>
    </location>
</feature>
<dbReference type="SUPFAM" id="SSF57850">
    <property type="entry name" value="RING/U-box"/>
    <property type="match status" value="1"/>
</dbReference>
<dbReference type="InterPro" id="IPR013083">
    <property type="entry name" value="Znf_RING/FYVE/PHD"/>
</dbReference>
<proteinExistence type="predicted"/>
<protein>
    <recommendedName>
        <fullName evidence="4">RING-type domain-containing protein</fullName>
    </recommendedName>
</protein>
<dbReference type="SMART" id="SM00184">
    <property type="entry name" value="RING"/>
    <property type="match status" value="1"/>
</dbReference>
<evidence type="ECO:0000313" key="5">
    <source>
        <dbReference type="EMBL" id="QHU00238.1"/>
    </source>
</evidence>
<evidence type="ECO:0000259" key="4">
    <source>
        <dbReference type="PROSITE" id="PS50089"/>
    </source>
</evidence>
<dbReference type="PROSITE" id="PS00518">
    <property type="entry name" value="ZF_RING_1"/>
    <property type="match status" value="1"/>
</dbReference>
<reference evidence="5" key="1">
    <citation type="journal article" date="2020" name="Nature">
        <title>Giant virus diversity and host interactions through global metagenomics.</title>
        <authorList>
            <person name="Schulz F."/>
            <person name="Roux S."/>
            <person name="Paez-Espino D."/>
            <person name="Jungbluth S."/>
            <person name="Walsh D.A."/>
            <person name="Denef V.J."/>
            <person name="McMahon K.D."/>
            <person name="Konstantinidis K.T."/>
            <person name="Eloe-Fadrosh E.A."/>
            <person name="Kyrpides N.C."/>
            <person name="Woyke T."/>
        </authorList>
    </citation>
    <scope>NUCLEOTIDE SEQUENCE</scope>
    <source>
        <strain evidence="5">GVMAG-M-3300025860-12</strain>
    </source>
</reference>
<organism evidence="5">
    <name type="scientific">viral metagenome</name>
    <dbReference type="NCBI Taxonomy" id="1070528"/>
    <lineage>
        <taxon>unclassified sequences</taxon>
        <taxon>metagenomes</taxon>
        <taxon>organismal metagenomes</taxon>
    </lineage>
</organism>
<keyword evidence="3" id="KW-0862">Zinc</keyword>
<name>A0A6C0J8A0_9ZZZZ</name>
<accession>A0A6C0J8A0</accession>
<dbReference type="PROSITE" id="PS50089">
    <property type="entry name" value="ZF_RING_2"/>
    <property type="match status" value="1"/>
</dbReference>
<dbReference type="EMBL" id="MN740324">
    <property type="protein sequence ID" value="QHU00238.1"/>
    <property type="molecule type" value="Genomic_DNA"/>
</dbReference>
<sequence>MCILKTLLCKKKMYETNENQECPICFENLTDTKNITLSCRHTFCISCLQKVMKDFIKFNKTCYCPLCRKDICKKDISNIFKEWYLYKCIPEHWIQSNIVLYKKIYVKSLKQINYNNNIKVLLPLYKHNNINQQLFFYSEKIFSLQQCPSVSENLENYFSVFYIGNFNYNIKWKNFLKKNFLKFTKCTNNDIYRNYQNSTTKIRFYIKNMDNIITINRLNQTIEKGFKFYNQPCCILFDTYILYVENKYYLINEIHKIMYI</sequence>
<evidence type="ECO:0000256" key="3">
    <source>
        <dbReference type="ARBA" id="ARBA00022833"/>
    </source>
</evidence>
<evidence type="ECO:0000256" key="1">
    <source>
        <dbReference type="ARBA" id="ARBA00022723"/>
    </source>
</evidence>
<dbReference type="Gene3D" id="3.30.40.10">
    <property type="entry name" value="Zinc/RING finger domain, C3HC4 (zinc finger)"/>
    <property type="match status" value="1"/>
</dbReference>
<dbReference type="InterPro" id="IPR018957">
    <property type="entry name" value="Znf_C3HC4_RING-type"/>
</dbReference>
<dbReference type="InterPro" id="IPR017907">
    <property type="entry name" value="Znf_RING_CS"/>
</dbReference>
<dbReference type="GO" id="GO:0008270">
    <property type="term" value="F:zinc ion binding"/>
    <property type="evidence" value="ECO:0007669"/>
    <property type="project" value="UniProtKB-KW"/>
</dbReference>
<dbReference type="AlphaFoldDB" id="A0A6C0J8A0"/>
<dbReference type="InterPro" id="IPR001841">
    <property type="entry name" value="Znf_RING"/>
</dbReference>